<dbReference type="EMBL" id="CADEBC010000002">
    <property type="protein sequence ID" value="CAB3219692.1"/>
    <property type="molecule type" value="Genomic_DNA"/>
</dbReference>
<name>A0A8S0YL48_ARCPL</name>
<gene>
    <name evidence="1" type="ORF">APLA_LOCUS8</name>
</gene>
<evidence type="ECO:0000313" key="1">
    <source>
        <dbReference type="EMBL" id="CAB3219692.1"/>
    </source>
</evidence>
<proteinExistence type="predicted"/>
<protein>
    <submittedName>
        <fullName evidence="1">Uncharacterized protein</fullName>
    </submittedName>
</protein>
<evidence type="ECO:0000313" key="2">
    <source>
        <dbReference type="Proteomes" id="UP000494106"/>
    </source>
</evidence>
<dbReference type="Proteomes" id="UP000494106">
    <property type="component" value="Unassembled WGS sequence"/>
</dbReference>
<organism evidence="1 2">
    <name type="scientific">Arctia plantaginis</name>
    <name type="common">Wood tiger moth</name>
    <name type="synonym">Phalaena plantaginis</name>
    <dbReference type="NCBI Taxonomy" id="874455"/>
    <lineage>
        <taxon>Eukaryota</taxon>
        <taxon>Metazoa</taxon>
        <taxon>Ecdysozoa</taxon>
        <taxon>Arthropoda</taxon>
        <taxon>Hexapoda</taxon>
        <taxon>Insecta</taxon>
        <taxon>Pterygota</taxon>
        <taxon>Neoptera</taxon>
        <taxon>Endopterygota</taxon>
        <taxon>Lepidoptera</taxon>
        <taxon>Glossata</taxon>
        <taxon>Ditrysia</taxon>
        <taxon>Noctuoidea</taxon>
        <taxon>Erebidae</taxon>
        <taxon>Arctiinae</taxon>
        <taxon>Arctia</taxon>
    </lineage>
</organism>
<comment type="caution">
    <text evidence="1">The sequence shown here is derived from an EMBL/GenBank/DDBJ whole genome shotgun (WGS) entry which is preliminary data.</text>
</comment>
<keyword evidence="2" id="KW-1185">Reference proteome</keyword>
<dbReference type="AlphaFoldDB" id="A0A8S0YL48"/>
<dbReference type="OrthoDB" id="7249667at2759"/>
<reference evidence="1 2" key="1">
    <citation type="submission" date="2020-04" db="EMBL/GenBank/DDBJ databases">
        <authorList>
            <person name="Wallbank WR R."/>
            <person name="Pardo Diaz C."/>
            <person name="Kozak K."/>
            <person name="Martin S."/>
            <person name="Jiggins C."/>
            <person name="Moest M."/>
            <person name="Warren A I."/>
            <person name="Byers J.R.P. K."/>
            <person name="Montejo-Kovacevich G."/>
            <person name="Yen C E."/>
        </authorList>
    </citation>
    <scope>NUCLEOTIDE SEQUENCE [LARGE SCALE GENOMIC DNA]</scope>
</reference>
<accession>A0A8S0YL48</accession>
<sequence length="270" mass="30787">MSATATRHVKASNSANILMCKQWWKVCWMYGDQEKYYRQLYGKKKLNNINTNFLNFDNTDVKRPGAQITELTDDFFDDNCSQIEPAPDEEAHKVEENFGDETETTYGFDYQTTWQKDQRRQPIKQGYEEYINTTDLDKILNSRLSADSIKSMLENGLPQTRSTIIDAKEEIVRNANTVGKTCKTVCRTKKGALVTEETAISTDGRTLANLKFQRSTVKMGPNKVKEVLQPLKEDKVLDECSRKKCIGDKLTTTTTTLVTVTQTLNTSCNE</sequence>